<evidence type="ECO:0000259" key="9">
    <source>
        <dbReference type="PROSITE" id="PS50883"/>
    </source>
</evidence>
<evidence type="ECO:0000313" key="11">
    <source>
        <dbReference type="EMBL" id="CUP20246.1"/>
    </source>
</evidence>
<dbReference type="InterPro" id="IPR003352">
    <property type="entry name" value="PTS_EIIC"/>
</dbReference>
<dbReference type="GO" id="GO:0071111">
    <property type="term" value="F:cyclic-guanylate-specific phosphodiesterase activity"/>
    <property type="evidence" value="ECO:0007669"/>
    <property type="project" value="InterPro"/>
</dbReference>
<feature type="transmembrane region" description="Helical" evidence="8">
    <location>
        <begin position="206"/>
        <end position="228"/>
    </location>
</feature>
<keyword evidence="5 8" id="KW-0812">Transmembrane</keyword>
<evidence type="ECO:0000256" key="3">
    <source>
        <dbReference type="ARBA" id="ARBA00022475"/>
    </source>
</evidence>
<feature type="domain" description="PTS EIIC type-3" evidence="10">
    <location>
        <begin position="1"/>
        <end position="399"/>
    </location>
</feature>
<accession>A0A174LC44</accession>
<gene>
    <name evidence="11" type="primary">cph2_10</name>
    <name evidence="11" type="ORF">ERS852407_05272</name>
</gene>
<dbReference type="InterPro" id="IPR004501">
    <property type="entry name" value="PTS_EIIC_3"/>
</dbReference>
<dbReference type="SMART" id="SM00052">
    <property type="entry name" value="EAL"/>
    <property type="match status" value="1"/>
</dbReference>
<comment type="subcellular location">
    <subcellularLocation>
        <location evidence="1">Cell membrane</location>
        <topology evidence="1">Multi-pass membrane protein</topology>
    </subcellularLocation>
</comment>
<dbReference type="PANTHER" id="PTHR33121:SF70">
    <property type="entry name" value="SIGNALING PROTEIN YKOW"/>
    <property type="match status" value="1"/>
</dbReference>
<feature type="transmembrane region" description="Helical" evidence="8">
    <location>
        <begin position="164"/>
        <end position="186"/>
    </location>
</feature>
<dbReference type="InterPro" id="IPR035919">
    <property type="entry name" value="EAL_sf"/>
</dbReference>
<evidence type="ECO:0000256" key="2">
    <source>
        <dbReference type="ARBA" id="ARBA00022448"/>
    </source>
</evidence>
<dbReference type="InterPro" id="IPR001633">
    <property type="entry name" value="EAL_dom"/>
</dbReference>
<feature type="transmembrane region" description="Helical" evidence="8">
    <location>
        <begin position="125"/>
        <end position="144"/>
    </location>
</feature>
<feature type="transmembrane region" description="Helical" evidence="8">
    <location>
        <begin position="95"/>
        <end position="113"/>
    </location>
</feature>
<evidence type="ECO:0000256" key="4">
    <source>
        <dbReference type="ARBA" id="ARBA00022597"/>
    </source>
</evidence>
<evidence type="ECO:0000256" key="7">
    <source>
        <dbReference type="ARBA" id="ARBA00023136"/>
    </source>
</evidence>
<dbReference type="CDD" id="cd01948">
    <property type="entry name" value="EAL"/>
    <property type="match status" value="1"/>
</dbReference>
<feature type="transmembrane region" description="Helical" evidence="8">
    <location>
        <begin position="333"/>
        <end position="354"/>
    </location>
</feature>
<proteinExistence type="predicted"/>
<evidence type="ECO:0000259" key="10">
    <source>
        <dbReference type="PROSITE" id="PS51105"/>
    </source>
</evidence>
<dbReference type="PROSITE" id="PS50883">
    <property type="entry name" value="EAL"/>
    <property type="match status" value="1"/>
</dbReference>
<evidence type="ECO:0000313" key="12">
    <source>
        <dbReference type="Proteomes" id="UP000095651"/>
    </source>
</evidence>
<dbReference type="SUPFAM" id="SSF141868">
    <property type="entry name" value="EAL domain-like"/>
    <property type="match status" value="1"/>
</dbReference>
<reference evidence="11 12" key="1">
    <citation type="submission" date="2015-09" db="EMBL/GenBank/DDBJ databases">
        <authorList>
            <consortium name="Pathogen Informatics"/>
        </authorList>
    </citation>
    <scope>NUCLEOTIDE SEQUENCE [LARGE SCALE GENOMIC DNA]</scope>
    <source>
        <strain evidence="11 12">2789STDY5608850</strain>
    </source>
</reference>
<dbReference type="GO" id="GO:0005886">
    <property type="term" value="C:plasma membrane"/>
    <property type="evidence" value="ECO:0007669"/>
    <property type="project" value="UniProtKB-SubCell"/>
</dbReference>
<feature type="transmembrane region" description="Helical" evidence="8">
    <location>
        <begin position="375"/>
        <end position="397"/>
    </location>
</feature>
<keyword evidence="6 8" id="KW-1133">Transmembrane helix</keyword>
<dbReference type="PANTHER" id="PTHR33121">
    <property type="entry name" value="CYCLIC DI-GMP PHOSPHODIESTERASE PDEF"/>
    <property type="match status" value="1"/>
</dbReference>
<dbReference type="EMBL" id="CYZE01000021">
    <property type="protein sequence ID" value="CUP20246.1"/>
    <property type="molecule type" value="Genomic_DNA"/>
</dbReference>
<dbReference type="Pfam" id="PF02378">
    <property type="entry name" value="PTS_EIIC"/>
    <property type="match status" value="1"/>
</dbReference>
<feature type="domain" description="EAL" evidence="9">
    <location>
        <begin position="445"/>
        <end position="698"/>
    </location>
</feature>
<dbReference type="PROSITE" id="PS51105">
    <property type="entry name" value="PTS_EIIC_TYPE_3"/>
    <property type="match status" value="1"/>
</dbReference>
<keyword evidence="2" id="KW-0813">Transport</keyword>
<keyword evidence="3" id="KW-1003">Cell membrane</keyword>
<feature type="transmembrane region" description="Helical" evidence="8">
    <location>
        <begin position="71"/>
        <end position="89"/>
    </location>
</feature>
<dbReference type="Proteomes" id="UP000095651">
    <property type="component" value="Unassembled WGS sequence"/>
</dbReference>
<evidence type="ECO:0000256" key="5">
    <source>
        <dbReference type="ARBA" id="ARBA00022692"/>
    </source>
</evidence>
<evidence type="ECO:0000256" key="6">
    <source>
        <dbReference type="ARBA" id="ARBA00022989"/>
    </source>
</evidence>
<name>A0A174LC44_9FIRM</name>
<organism evidence="11 12">
    <name type="scientific">Hungatella hathewayi</name>
    <dbReference type="NCBI Taxonomy" id="154046"/>
    <lineage>
        <taxon>Bacteria</taxon>
        <taxon>Bacillati</taxon>
        <taxon>Bacillota</taxon>
        <taxon>Clostridia</taxon>
        <taxon>Lachnospirales</taxon>
        <taxon>Lachnospiraceae</taxon>
        <taxon>Hungatella</taxon>
    </lineage>
</organism>
<feature type="transmembrane region" description="Helical" evidence="8">
    <location>
        <begin position="275"/>
        <end position="294"/>
    </location>
</feature>
<evidence type="ECO:0000256" key="1">
    <source>
        <dbReference type="ARBA" id="ARBA00004651"/>
    </source>
</evidence>
<dbReference type="InterPro" id="IPR050706">
    <property type="entry name" value="Cyclic-di-GMP_PDE-like"/>
</dbReference>
<dbReference type="GO" id="GO:0009401">
    <property type="term" value="P:phosphoenolpyruvate-dependent sugar phosphotransferase system"/>
    <property type="evidence" value="ECO:0007669"/>
    <property type="project" value="InterPro"/>
</dbReference>
<keyword evidence="4" id="KW-0762">Sugar transport</keyword>
<dbReference type="Gene3D" id="3.20.20.450">
    <property type="entry name" value="EAL domain"/>
    <property type="match status" value="1"/>
</dbReference>
<feature type="transmembrane region" description="Helical" evidence="8">
    <location>
        <begin position="306"/>
        <end position="327"/>
    </location>
</feature>
<sequence length="707" mass="79021">MSYRKIISQFQNSIFARSIRHGLTLAIPFLIMGSFSLLLNNFPLDSYQIFLASWLEGAAAELLNTIYMISLGSLALVLTITISISYGQLAETDQLLLYPVVSVCSYLAFCGGIEDQTDYIFSAEWVFTAMCITLLSCILFQRLLKLGRRFERLHTTGADYLFNTSIQSLIPVIAITLLFTITGYFVRITWSDSNITNFGSYLFLKLFDGISGNLFGILLYVIITHVLWLMGIHGTNTLEAVSRQLFEQNVEINQALMTAGNLPTEIYSKTFLDTFVFLGGCGTALSFVLALCIASKQSHNRKIAHVALPSVLFNISEIAVFGFPIIFNLTMAAPFIITPVVLTVTSALAIRLGLVPAVTQSVEWTVPVLLSGFKATGSIAGSLMQLFNLVIGTLIYIPFIKRSEKLETGKFTQAIRQMEADMAAGEKHGNPPSFLSHDYPCYYYAKNLAMDLQNAVKRGQVQLYYQAQISRDGTLHGMEALLRWKHPVTGFIAPPVLVGLAYENGFLDELGYYLIKRACLDAQTMEELLKKDVCLSVNISSRQIRSNGFFDTVLTLIRQYPADHIRPVFEITERAAMEISDNLKNEMEHLRSQGVEFSLDDFGMGHNSLIQLQEGSFDEVKLDGNLVSQLMTNKRSREIVSGIISMARNLNCRTVAEFVETAELRDVLSELGCSIYQGYYYSRPLPLEEFKDYITRLPEEGDASDPQ</sequence>
<evidence type="ECO:0000256" key="8">
    <source>
        <dbReference type="SAM" id="Phobius"/>
    </source>
</evidence>
<feature type="transmembrane region" description="Helical" evidence="8">
    <location>
        <begin position="21"/>
        <end position="40"/>
    </location>
</feature>
<dbReference type="RefSeq" id="WP_055659703.1">
    <property type="nucleotide sequence ID" value="NZ_CABIXC010000021.1"/>
</dbReference>
<protein>
    <submittedName>
        <fullName evidence="11">Signaling protein</fullName>
    </submittedName>
</protein>
<dbReference type="AlphaFoldDB" id="A0A174LC44"/>
<keyword evidence="7 8" id="KW-0472">Membrane</keyword>
<dbReference type="GO" id="GO:0008982">
    <property type="term" value="F:protein-N(PI)-phosphohistidine-sugar phosphotransferase activity"/>
    <property type="evidence" value="ECO:0007669"/>
    <property type="project" value="InterPro"/>
</dbReference>
<dbReference type="Pfam" id="PF00563">
    <property type="entry name" value="EAL"/>
    <property type="match status" value="1"/>
</dbReference>